<dbReference type="AlphaFoldDB" id="A0AA37XAS6"/>
<dbReference type="GO" id="GO:0042597">
    <property type="term" value="C:periplasmic space"/>
    <property type="evidence" value="ECO:0007669"/>
    <property type="project" value="UniProtKB-ARBA"/>
</dbReference>
<dbReference type="PANTHER" id="PTHR30290">
    <property type="entry name" value="PERIPLASMIC BINDING COMPONENT OF ABC TRANSPORTER"/>
    <property type="match status" value="1"/>
</dbReference>
<dbReference type="GO" id="GO:0015833">
    <property type="term" value="P:peptide transport"/>
    <property type="evidence" value="ECO:0007669"/>
    <property type="project" value="TreeGrafter"/>
</dbReference>
<gene>
    <name evidence="3" type="ORF">GCM10025875_03960</name>
</gene>
<dbReference type="InterPro" id="IPR030678">
    <property type="entry name" value="Peptide/Ni-bd"/>
</dbReference>
<dbReference type="CDD" id="cd00995">
    <property type="entry name" value="PBP2_NikA_DppA_OppA_like"/>
    <property type="match status" value="1"/>
</dbReference>
<evidence type="ECO:0000313" key="4">
    <source>
        <dbReference type="Proteomes" id="UP001157161"/>
    </source>
</evidence>
<dbReference type="InterPro" id="IPR000914">
    <property type="entry name" value="SBP_5_dom"/>
</dbReference>
<dbReference type="GO" id="GO:1904680">
    <property type="term" value="F:peptide transmembrane transporter activity"/>
    <property type="evidence" value="ECO:0007669"/>
    <property type="project" value="TreeGrafter"/>
</dbReference>
<dbReference type="Gene3D" id="3.10.105.10">
    <property type="entry name" value="Dipeptide-binding Protein, Domain 3"/>
    <property type="match status" value="1"/>
</dbReference>
<dbReference type="Pfam" id="PF00496">
    <property type="entry name" value="SBP_bac_5"/>
    <property type="match status" value="1"/>
</dbReference>
<comment type="caution">
    <text evidence="3">The sequence shown here is derived from an EMBL/GenBank/DDBJ whole genome shotgun (WGS) entry which is preliminary data.</text>
</comment>
<dbReference type="Gene3D" id="3.40.190.10">
    <property type="entry name" value="Periplasmic binding protein-like II"/>
    <property type="match status" value="1"/>
</dbReference>
<feature type="domain" description="Solute-binding protein family 5" evidence="2">
    <location>
        <begin position="42"/>
        <end position="402"/>
    </location>
</feature>
<dbReference type="PIRSF" id="PIRSF002741">
    <property type="entry name" value="MppA"/>
    <property type="match status" value="1"/>
</dbReference>
<dbReference type="Proteomes" id="UP001157161">
    <property type="component" value="Unassembled WGS sequence"/>
</dbReference>
<dbReference type="EMBL" id="BSUM01000001">
    <property type="protein sequence ID" value="GMA30404.1"/>
    <property type="molecule type" value="Genomic_DNA"/>
</dbReference>
<reference evidence="3" key="1">
    <citation type="journal article" date="2014" name="Int. J. Syst. Evol. Microbiol.">
        <title>Complete genome sequence of Corynebacterium casei LMG S-19264T (=DSM 44701T), isolated from a smear-ripened cheese.</title>
        <authorList>
            <consortium name="US DOE Joint Genome Institute (JGI-PGF)"/>
            <person name="Walter F."/>
            <person name="Albersmeier A."/>
            <person name="Kalinowski J."/>
            <person name="Ruckert C."/>
        </authorList>
    </citation>
    <scope>NUCLEOTIDE SEQUENCE</scope>
    <source>
        <strain evidence="3">NBRC 112290</strain>
    </source>
</reference>
<accession>A0AA37XAS6</accession>
<dbReference type="InterPro" id="IPR039424">
    <property type="entry name" value="SBP_5"/>
</dbReference>
<evidence type="ECO:0000313" key="3">
    <source>
        <dbReference type="EMBL" id="GMA30404.1"/>
    </source>
</evidence>
<sequence>MQDMMRFAATLPLDRADPTLSWNELTSAIHARPYGVDHRGRVQPDLVGTHHVSPDGLTHTMTARPGATWHDGAPVVAADLAASLTLAAEPSTRGTLPGRVDGVAGVELRGSEVRLQLGSPQPRLTHLLARVAVVPRHLVDDKEVRDGAMQDLLVGAGPYRVEESSQGRRLLRRHEGHHGPRARCTRVEMVHVADDGERARAVLAGAVDLAQVKPQHVHLLAGARDVDVARIPTRVWRALAFTLARPLVREAGVRRALAAMIDRDTLVAEALHGIGRPQPWPTTPGHWSTPPAPPPGVGPPTADLERAGWVRVAGRWHTGGAEVRLRLACLETEAVRIALTESIRRQWERHGIGVDVVAIGWQEYHRMDRHGVEEWPFDGIVVGWSAGTDPLAGLISRFATDGSYNRQGFSDPELDAALATASAAEDDAAALPHLHLAMQRAHEAAVMVPLVNPDYLFASRRGYALPPGTEVDSFYELTQHLPDVGPADPGATRPGRDTT</sequence>
<reference evidence="3" key="2">
    <citation type="submission" date="2023-02" db="EMBL/GenBank/DDBJ databases">
        <authorList>
            <person name="Sun Q."/>
            <person name="Mori K."/>
        </authorList>
    </citation>
    <scope>NUCLEOTIDE SEQUENCE</scope>
    <source>
        <strain evidence="3">NBRC 112290</strain>
    </source>
</reference>
<protein>
    <recommendedName>
        <fullName evidence="2">Solute-binding protein family 5 domain-containing protein</fullName>
    </recommendedName>
</protein>
<organism evidence="3 4">
    <name type="scientific">Litorihabitans aurantiacus</name>
    <dbReference type="NCBI Taxonomy" id="1930061"/>
    <lineage>
        <taxon>Bacteria</taxon>
        <taxon>Bacillati</taxon>
        <taxon>Actinomycetota</taxon>
        <taxon>Actinomycetes</taxon>
        <taxon>Micrococcales</taxon>
        <taxon>Beutenbergiaceae</taxon>
        <taxon>Litorihabitans</taxon>
    </lineage>
</organism>
<evidence type="ECO:0000259" key="2">
    <source>
        <dbReference type="Pfam" id="PF00496"/>
    </source>
</evidence>
<name>A0AA37XAS6_9MICO</name>
<keyword evidence="4" id="KW-1185">Reference proteome</keyword>
<proteinExistence type="predicted"/>
<dbReference type="SUPFAM" id="SSF53850">
    <property type="entry name" value="Periplasmic binding protein-like II"/>
    <property type="match status" value="1"/>
</dbReference>
<dbReference type="PANTHER" id="PTHR30290:SF65">
    <property type="entry name" value="MONOACYL PHOSPHATIDYLINOSITOL TETRAMANNOSIDE-BINDING PROTEIN LPQW-RELATED"/>
    <property type="match status" value="1"/>
</dbReference>
<evidence type="ECO:0000256" key="1">
    <source>
        <dbReference type="SAM" id="MobiDB-lite"/>
    </source>
</evidence>
<feature type="region of interest" description="Disordered" evidence="1">
    <location>
        <begin position="275"/>
        <end position="300"/>
    </location>
</feature>
<dbReference type="Gene3D" id="3.90.76.10">
    <property type="entry name" value="Dipeptide-binding Protein, Domain 1"/>
    <property type="match status" value="1"/>
</dbReference>
<dbReference type="GO" id="GO:0043190">
    <property type="term" value="C:ATP-binding cassette (ABC) transporter complex"/>
    <property type="evidence" value="ECO:0007669"/>
    <property type="project" value="InterPro"/>
</dbReference>